<accession>A0A3S2W3J6</accession>
<dbReference type="PANTHER" id="PTHR34857">
    <property type="entry name" value="SLL0384 PROTEIN"/>
    <property type="match status" value="1"/>
</dbReference>
<dbReference type="PANTHER" id="PTHR34857:SF2">
    <property type="entry name" value="SLL0384 PROTEIN"/>
    <property type="match status" value="1"/>
</dbReference>
<evidence type="ECO:0000256" key="6">
    <source>
        <dbReference type="SAM" id="Phobius"/>
    </source>
</evidence>
<evidence type="ECO:0000256" key="2">
    <source>
        <dbReference type="ARBA" id="ARBA00022475"/>
    </source>
</evidence>
<feature type="transmembrane region" description="Helical" evidence="6">
    <location>
        <begin position="37"/>
        <end position="55"/>
    </location>
</feature>
<organism evidence="7 8">
    <name type="scientific">Niallia taxi</name>
    <dbReference type="NCBI Taxonomy" id="2499688"/>
    <lineage>
        <taxon>Bacteria</taxon>
        <taxon>Bacillati</taxon>
        <taxon>Bacillota</taxon>
        <taxon>Bacilli</taxon>
        <taxon>Bacillales</taxon>
        <taxon>Bacillaceae</taxon>
        <taxon>Niallia</taxon>
    </lineage>
</organism>
<dbReference type="GO" id="GO:0005886">
    <property type="term" value="C:plasma membrane"/>
    <property type="evidence" value="ECO:0007669"/>
    <property type="project" value="UniProtKB-ARBA"/>
</dbReference>
<dbReference type="RefSeq" id="WP_127738897.1">
    <property type="nucleotide sequence ID" value="NZ_RZTZ01000005.1"/>
</dbReference>
<keyword evidence="5 6" id="KW-0472">Membrane</keyword>
<feature type="transmembrane region" description="Helical" evidence="6">
    <location>
        <begin position="13"/>
        <end position="30"/>
    </location>
</feature>
<reference evidence="7 8" key="1">
    <citation type="submission" date="2019-01" db="EMBL/GenBank/DDBJ databases">
        <title>Bacillus sp. M5HDSG1-1, whole genome shotgun sequence.</title>
        <authorList>
            <person name="Tuo L."/>
        </authorList>
    </citation>
    <scope>NUCLEOTIDE SEQUENCE [LARGE SCALE GENOMIC DNA]</scope>
    <source>
        <strain evidence="7 8">M5HDSG1-1</strain>
    </source>
</reference>
<comment type="caution">
    <text evidence="7">The sequence shown here is derived from an EMBL/GenBank/DDBJ whole genome shotgun (WGS) entry which is preliminary data.</text>
</comment>
<feature type="transmembrane region" description="Helical" evidence="6">
    <location>
        <begin position="61"/>
        <end position="79"/>
    </location>
</feature>
<keyword evidence="4 6" id="KW-1133">Transmembrane helix</keyword>
<feature type="transmembrane region" description="Helical" evidence="6">
    <location>
        <begin position="221"/>
        <end position="242"/>
    </location>
</feature>
<dbReference type="AlphaFoldDB" id="A0A3S2W3J6"/>
<evidence type="ECO:0000256" key="5">
    <source>
        <dbReference type="ARBA" id="ARBA00023136"/>
    </source>
</evidence>
<dbReference type="Proteomes" id="UP000288024">
    <property type="component" value="Unassembled WGS sequence"/>
</dbReference>
<dbReference type="InterPro" id="IPR051611">
    <property type="entry name" value="ECF_transporter_component"/>
</dbReference>
<sequence>MESNQSCLSQINPSYKLIAHIIVMVMLMFIGNPIKTFLFWIAFLLVGLAIGGWTVKYLLKVMVPYCLFFVLVFWMLAAFGKGDNEIWQWAWFRITEESIGNGLTISLRMLAFVTIGLLFTSTTNLHLFMMSLIHQLKVSPKWAYGFLAGFRCIPMFQAELMQLKDAHRIRGYKQRRSWQSFKRYAIPLLTNAIRKSERMAIAMEARGFTGSRDRSYYKTTAITPIDVLYVGLLLLFAISMVFL</sequence>
<evidence type="ECO:0000256" key="3">
    <source>
        <dbReference type="ARBA" id="ARBA00022692"/>
    </source>
</evidence>
<feature type="transmembrane region" description="Helical" evidence="6">
    <location>
        <begin position="99"/>
        <end position="122"/>
    </location>
</feature>
<evidence type="ECO:0000256" key="4">
    <source>
        <dbReference type="ARBA" id="ARBA00022989"/>
    </source>
</evidence>
<dbReference type="EMBL" id="RZTZ01000005">
    <property type="protein sequence ID" value="RVT61441.1"/>
    <property type="molecule type" value="Genomic_DNA"/>
</dbReference>
<dbReference type="CDD" id="cd16914">
    <property type="entry name" value="EcfT"/>
    <property type="match status" value="1"/>
</dbReference>
<keyword evidence="2" id="KW-1003">Cell membrane</keyword>
<comment type="subcellular location">
    <subcellularLocation>
        <location evidence="1">Membrane</location>
        <topology evidence="1">Multi-pass membrane protein</topology>
    </subcellularLocation>
</comment>
<evidence type="ECO:0000313" key="7">
    <source>
        <dbReference type="EMBL" id="RVT61441.1"/>
    </source>
</evidence>
<gene>
    <name evidence="7" type="ORF">EM808_14395</name>
</gene>
<dbReference type="InterPro" id="IPR003339">
    <property type="entry name" value="ABC/ECF_trnsptr_transmembrane"/>
</dbReference>
<keyword evidence="8" id="KW-1185">Reference proteome</keyword>
<name>A0A3S2W3J6_9BACI</name>
<proteinExistence type="predicted"/>
<dbReference type="Pfam" id="PF02361">
    <property type="entry name" value="CbiQ"/>
    <property type="match status" value="1"/>
</dbReference>
<evidence type="ECO:0000313" key="8">
    <source>
        <dbReference type="Proteomes" id="UP000288024"/>
    </source>
</evidence>
<keyword evidence="3 6" id="KW-0812">Transmembrane</keyword>
<evidence type="ECO:0000256" key="1">
    <source>
        <dbReference type="ARBA" id="ARBA00004141"/>
    </source>
</evidence>
<protein>
    <submittedName>
        <fullName evidence="7">Energy-coupling factor transporter transmembrane protein EcfT</fullName>
    </submittedName>
</protein>